<dbReference type="Proteomes" id="UP000470771">
    <property type="component" value="Unassembled WGS sequence"/>
</dbReference>
<feature type="chain" id="PRO_5027076243" evidence="12">
    <location>
        <begin position="21"/>
        <end position="949"/>
    </location>
</feature>
<dbReference type="InterPro" id="IPR039426">
    <property type="entry name" value="TonB-dep_rcpt-like"/>
</dbReference>
<dbReference type="InterPro" id="IPR037066">
    <property type="entry name" value="Plug_dom_sf"/>
</dbReference>
<reference evidence="15 16" key="1">
    <citation type="submission" date="2019-12" db="EMBL/GenBank/DDBJ databases">
        <authorList>
            <person name="Zhao J."/>
        </authorList>
    </citation>
    <scope>NUCLEOTIDE SEQUENCE [LARGE SCALE GENOMIC DNA]</scope>
    <source>
        <strain evidence="15 16">S-15</strain>
    </source>
</reference>
<evidence type="ECO:0000256" key="4">
    <source>
        <dbReference type="ARBA" id="ARBA00022692"/>
    </source>
</evidence>
<keyword evidence="6 11" id="KW-0798">TonB box</keyword>
<keyword evidence="4 10" id="KW-0812">Transmembrane</keyword>
<evidence type="ECO:0000256" key="12">
    <source>
        <dbReference type="SAM" id="SignalP"/>
    </source>
</evidence>
<feature type="signal peptide" evidence="12">
    <location>
        <begin position="1"/>
        <end position="20"/>
    </location>
</feature>
<dbReference type="Pfam" id="PF07715">
    <property type="entry name" value="Plug"/>
    <property type="match status" value="1"/>
</dbReference>
<evidence type="ECO:0000256" key="5">
    <source>
        <dbReference type="ARBA" id="ARBA00022729"/>
    </source>
</evidence>
<gene>
    <name evidence="15" type="ORF">GQN54_06600</name>
</gene>
<dbReference type="SUPFAM" id="SSF56935">
    <property type="entry name" value="Porins"/>
    <property type="match status" value="1"/>
</dbReference>
<evidence type="ECO:0000313" key="15">
    <source>
        <dbReference type="EMBL" id="NBG65781.1"/>
    </source>
</evidence>
<dbReference type="PANTHER" id="PTHR30069">
    <property type="entry name" value="TONB-DEPENDENT OUTER MEMBRANE RECEPTOR"/>
    <property type="match status" value="1"/>
</dbReference>
<keyword evidence="9 10" id="KW-0998">Cell outer membrane</keyword>
<evidence type="ECO:0000256" key="1">
    <source>
        <dbReference type="ARBA" id="ARBA00004571"/>
    </source>
</evidence>
<keyword evidence="3 10" id="KW-1134">Transmembrane beta strand</keyword>
<evidence type="ECO:0000259" key="14">
    <source>
        <dbReference type="Pfam" id="PF07715"/>
    </source>
</evidence>
<organism evidence="15 16">
    <name type="scientific">Acidiluteibacter ferrifornacis</name>
    <dbReference type="NCBI Taxonomy" id="2692424"/>
    <lineage>
        <taxon>Bacteria</taxon>
        <taxon>Pseudomonadati</taxon>
        <taxon>Bacteroidota</taxon>
        <taxon>Flavobacteriia</taxon>
        <taxon>Flavobacteriales</taxon>
        <taxon>Cryomorphaceae</taxon>
        <taxon>Acidiluteibacter</taxon>
    </lineage>
</organism>
<dbReference type="Gene3D" id="2.170.130.10">
    <property type="entry name" value="TonB-dependent receptor, plug domain"/>
    <property type="match status" value="1"/>
</dbReference>
<feature type="domain" description="TonB-dependent receptor plug" evidence="14">
    <location>
        <begin position="134"/>
        <end position="226"/>
    </location>
</feature>
<evidence type="ECO:0000256" key="2">
    <source>
        <dbReference type="ARBA" id="ARBA00022448"/>
    </source>
</evidence>
<dbReference type="PANTHER" id="PTHR30069:SF29">
    <property type="entry name" value="HEMOGLOBIN AND HEMOGLOBIN-HAPTOGLOBIN-BINDING PROTEIN 1-RELATED"/>
    <property type="match status" value="1"/>
</dbReference>
<dbReference type="InterPro" id="IPR008969">
    <property type="entry name" value="CarboxyPept-like_regulatory"/>
</dbReference>
<evidence type="ECO:0000256" key="8">
    <source>
        <dbReference type="ARBA" id="ARBA00023170"/>
    </source>
</evidence>
<dbReference type="EMBL" id="WWNE01000006">
    <property type="protein sequence ID" value="NBG65781.1"/>
    <property type="molecule type" value="Genomic_DNA"/>
</dbReference>
<accession>A0A6N9NJY0</accession>
<dbReference type="AlphaFoldDB" id="A0A6N9NJY0"/>
<dbReference type="GO" id="GO:0009279">
    <property type="term" value="C:cell outer membrane"/>
    <property type="evidence" value="ECO:0007669"/>
    <property type="project" value="UniProtKB-SubCell"/>
</dbReference>
<dbReference type="GO" id="GO:0044718">
    <property type="term" value="P:siderophore transmembrane transport"/>
    <property type="evidence" value="ECO:0007669"/>
    <property type="project" value="TreeGrafter"/>
</dbReference>
<dbReference type="InterPro" id="IPR012910">
    <property type="entry name" value="Plug_dom"/>
</dbReference>
<evidence type="ECO:0000256" key="6">
    <source>
        <dbReference type="ARBA" id="ARBA00023077"/>
    </source>
</evidence>
<evidence type="ECO:0000256" key="9">
    <source>
        <dbReference type="ARBA" id="ARBA00023237"/>
    </source>
</evidence>
<keyword evidence="2 10" id="KW-0813">Transport</keyword>
<evidence type="ECO:0000256" key="7">
    <source>
        <dbReference type="ARBA" id="ARBA00023136"/>
    </source>
</evidence>
<dbReference type="SUPFAM" id="SSF49464">
    <property type="entry name" value="Carboxypeptidase regulatory domain-like"/>
    <property type="match status" value="1"/>
</dbReference>
<protein>
    <submittedName>
        <fullName evidence="15">TonB-dependent receptor plug domain-containing protein</fullName>
    </submittedName>
</protein>
<dbReference type="Pfam" id="PF13715">
    <property type="entry name" value="CarbopepD_reg_2"/>
    <property type="match status" value="1"/>
</dbReference>
<keyword evidence="7 10" id="KW-0472">Membrane</keyword>
<dbReference type="Pfam" id="PF00593">
    <property type="entry name" value="TonB_dep_Rec_b-barrel"/>
    <property type="match status" value="1"/>
</dbReference>
<dbReference type="GO" id="GO:0015344">
    <property type="term" value="F:siderophore uptake transmembrane transporter activity"/>
    <property type="evidence" value="ECO:0007669"/>
    <property type="project" value="TreeGrafter"/>
</dbReference>
<evidence type="ECO:0000256" key="11">
    <source>
        <dbReference type="RuleBase" id="RU003357"/>
    </source>
</evidence>
<comment type="subcellular location">
    <subcellularLocation>
        <location evidence="1 10">Cell outer membrane</location>
        <topology evidence="1 10">Multi-pass membrane protein</topology>
    </subcellularLocation>
</comment>
<evidence type="ECO:0000313" key="16">
    <source>
        <dbReference type="Proteomes" id="UP000470771"/>
    </source>
</evidence>
<keyword evidence="16" id="KW-1185">Reference proteome</keyword>
<evidence type="ECO:0000259" key="13">
    <source>
        <dbReference type="Pfam" id="PF00593"/>
    </source>
</evidence>
<dbReference type="PROSITE" id="PS52016">
    <property type="entry name" value="TONB_DEPENDENT_REC_3"/>
    <property type="match status" value="1"/>
</dbReference>
<feature type="domain" description="TonB-dependent receptor-like beta-barrel" evidence="13">
    <location>
        <begin position="357"/>
        <end position="887"/>
    </location>
</feature>
<comment type="caution">
    <text evidence="15">The sequence shown here is derived from an EMBL/GenBank/DDBJ whole genome shotgun (WGS) entry which is preliminary data.</text>
</comment>
<comment type="similarity">
    <text evidence="10 11">Belongs to the TonB-dependent receptor family.</text>
</comment>
<keyword evidence="8 15" id="KW-0675">Receptor</keyword>
<keyword evidence="5 12" id="KW-0732">Signal</keyword>
<dbReference type="InterPro" id="IPR036942">
    <property type="entry name" value="Beta-barrel_TonB_sf"/>
</dbReference>
<sequence length="949" mass="105546">MKKFNFLIALLIICFHPLFAQEDQGEVANTGTIKGVILDEQTGEPLIGATVLVVGTYRGASADLDGNFEFLKMKPGDYSLKFTFIGFGEKQYNGVTVKAGETTTLNVKMLPASQTLEGVTIVGNKSIVNLESASTEVKISREEIKEMNVRDVQELAAMQTGVNKTPDGLQIRGARVYETRYVVDGISAQDPLAGTGFGVDVSSSSIESLNIITGGVGAEYGDGSSGIISTTIREGGETIEISGSWQRDNFGFNKNQGTAWNTDIAEFSIGGPLPFTNKRVSFFVNATMNLSDNYFGPTADQLHSSLFTSNDSLWSPRQDNAYTNTVKLGYKFKKGTKITITNQHSLRVNQNTRTLQIVGFDAILQPGFQWERSLNLDNATTYTHQSNLTALNLKHLINDQWWFNVSVGRLFTNLRADANGRPFRYPTVDQIYDESSIVTDPVTIFNPGSDVQYVLPGPGLYNNGGISPVWHDHYARELTLNTSFSRYSKTGDNKLSFGFEHKSTAYQWVDVTKPWIGAPIVINDSLTTPSTSVGSSNDIWAVKPFNGGFFISDEIHYKGIIATVGARLNYWAPGKFADNAVEDPNSPVIDQVRTDYKDKTVGFAGYRIKTRLLPKINVSFPVTENNVLYFNYGHSMKLPHPRFLYAGLDPDYQDQSFLSNLGNPDIDPEVNISYEIGYKAQITKDFGVNVAAFNNNRFDYIVQRSVIVNDQTGRPVTKRMYINQDYAKVIGVEAGISNRFGKHIRTFLNVTYQVARGKSNSARESGLQIEQNGSVPLTSEQYLAFDRPWDITAGLVLKGDTTLRIFGVSTNGFRAFFSMNYQSGFRYTPYAFDGYNDLGRPLYRLEEDKYLSKSAKAWFSGDLKLSKDIPLKDKNSGITVSVEIRNIFNNKNAQIINPITGEGYEIGDDVPNEWRDPRYIGPEESGVPSDNPARYLAPRHILYGIAFRF</sequence>
<dbReference type="RefSeq" id="WP_160632742.1">
    <property type="nucleotide sequence ID" value="NZ_WWNE01000006.1"/>
</dbReference>
<evidence type="ECO:0000256" key="3">
    <source>
        <dbReference type="ARBA" id="ARBA00022452"/>
    </source>
</evidence>
<name>A0A6N9NJY0_9FLAO</name>
<dbReference type="Gene3D" id="2.60.40.1120">
    <property type="entry name" value="Carboxypeptidase-like, regulatory domain"/>
    <property type="match status" value="1"/>
</dbReference>
<dbReference type="Gene3D" id="2.40.170.20">
    <property type="entry name" value="TonB-dependent receptor, beta-barrel domain"/>
    <property type="match status" value="1"/>
</dbReference>
<proteinExistence type="inferred from homology"/>
<evidence type="ECO:0000256" key="10">
    <source>
        <dbReference type="PROSITE-ProRule" id="PRU01360"/>
    </source>
</evidence>
<dbReference type="InterPro" id="IPR000531">
    <property type="entry name" value="Beta-barrel_TonB"/>
</dbReference>